<keyword evidence="6" id="KW-0808">Transferase</keyword>
<accession>A0ABM5M1F7</accession>
<keyword evidence="9 16" id="KW-0418">Kinase</keyword>
<dbReference type="CDD" id="cd16948">
    <property type="entry name" value="HATPase_BceS-YxdK-YvcQ-like"/>
    <property type="match status" value="1"/>
</dbReference>
<dbReference type="InterPro" id="IPR050351">
    <property type="entry name" value="BphY/WalK/GraS-like"/>
</dbReference>
<evidence type="ECO:0000256" key="14">
    <source>
        <dbReference type="SAM" id="Phobius"/>
    </source>
</evidence>
<evidence type="ECO:0000256" key="13">
    <source>
        <dbReference type="ARBA" id="ARBA00023136"/>
    </source>
</evidence>
<dbReference type="EMBL" id="CP002207">
    <property type="protein sequence ID" value="ADP33970.1"/>
    <property type="molecule type" value="Genomic_DNA"/>
</dbReference>
<keyword evidence="13 14" id="KW-0472">Membrane</keyword>
<dbReference type="Gene3D" id="1.10.287.130">
    <property type="match status" value="1"/>
</dbReference>
<sequence>MLKTYLLDRIVIILFSFLSIGAAMLIAFFSITESGAELSLENLIYLWVLPGVLLAVGFTADYIRQYSFLTFLKSCADQADSPAYNMGAALSARNPRTREQAVWTDILKELNQQYDRQIAQYMNKQKQHQTFINQWIHHMKTPVSVISMMIQEGKRMDSPSTEVFLEELEAENERFRHGLEMMLQTARLDEFAFDVKPETFDVAGLVRSLINKEKRQFIKRRIFPVLETPQVPVNISSDQKWLAFVLEQLLFNALKYSHQGSGDSILISIQECGSEVRLSVADEGIGIPDHDLPRVFEPFFTGENGRKMSQATGMGLYLAKEVCHQLGHRLTAESEEGKGTVMTIVFSSDTLTM</sequence>
<evidence type="ECO:0000256" key="6">
    <source>
        <dbReference type="ARBA" id="ARBA00022679"/>
    </source>
</evidence>
<evidence type="ECO:0000256" key="5">
    <source>
        <dbReference type="ARBA" id="ARBA00022553"/>
    </source>
</evidence>
<evidence type="ECO:0000313" key="16">
    <source>
        <dbReference type="EMBL" id="ADP33970.1"/>
    </source>
</evidence>
<dbReference type="SMART" id="SM00387">
    <property type="entry name" value="HATPase_c"/>
    <property type="match status" value="1"/>
</dbReference>
<evidence type="ECO:0000256" key="9">
    <source>
        <dbReference type="ARBA" id="ARBA00022777"/>
    </source>
</evidence>
<evidence type="ECO:0000313" key="17">
    <source>
        <dbReference type="Proteomes" id="UP000006867"/>
    </source>
</evidence>
<dbReference type="PROSITE" id="PS50109">
    <property type="entry name" value="HIS_KIN"/>
    <property type="match status" value="1"/>
</dbReference>
<name>A0ABM5M1F7_BACA1</name>
<keyword evidence="10" id="KW-0067">ATP-binding</keyword>
<dbReference type="RefSeq" id="WP_003326801.1">
    <property type="nucleotide sequence ID" value="NC_014639.1"/>
</dbReference>
<evidence type="ECO:0000256" key="7">
    <source>
        <dbReference type="ARBA" id="ARBA00022692"/>
    </source>
</evidence>
<feature type="domain" description="Histidine kinase" evidence="15">
    <location>
        <begin position="134"/>
        <end position="350"/>
    </location>
</feature>
<dbReference type="SUPFAM" id="SSF55874">
    <property type="entry name" value="ATPase domain of HSP90 chaperone/DNA topoisomerase II/histidine kinase"/>
    <property type="match status" value="1"/>
</dbReference>
<feature type="transmembrane region" description="Helical" evidence="14">
    <location>
        <begin position="43"/>
        <end position="63"/>
    </location>
</feature>
<keyword evidence="11 14" id="KW-1133">Transmembrane helix</keyword>
<dbReference type="PRINTS" id="PR00344">
    <property type="entry name" value="BCTRLSENSOR"/>
</dbReference>
<organism evidence="16 17">
    <name type="scientific">Bacillus atrophaeus (strain 1942)</name>
    <dbReference type="NCBI Taxonomy" id="720555"/>
    <lineage>
        <taxon>Bacteria</taxon>
        <taxon>Bacillati</taxon>
        <taxon>Bacillota</taxon>
        <taxon>Bacilli</taxon>
        <taxon>Bacillales</taxon>
        <taxon>Bacillaceae</taxon>
        <taxon>Bacillus</taxon>
    </lineage>
</organism>
<evidence type="ECO:0000256" key="3">
    <source>
        <dbReference type="ARBA" id="ARBA00012438"/>
    </source>
</evidence>
<dbReference type="InterPro" id="IPR005467">
    <property type="entry name" value="His_kinase_dom"/>
</dbReference>
<dbReference type="InterPro" id="IPR036890">
    <property type="entry name" value="HATPase_C_sf"/>
</dbReference>
<evidence type="ECO:0000256" key="1">
    <source>
        <dbReference type="ARBA" id="ARBA00000085"/>
    </source>
</evidence>
<reference evidence="16 17" key="1">
    <citation type="journal article" date="2011" name="Front. Microbiol.">
        <title>Genomic signatures of strain selection and enhancement in Bacillus atrophaeus var. globigii, a historical biowarfare simulant.</title>
        <authorList>
            <person name="Gibbons H.S."/>
            <person name="Broomall S.M."/>
            <person name="McNew L.A."/>
            <person name="Daligault H."/>
            <person name="Chapman C."/>
            <person name="Bruce D."/>
            <person name="Karavis M."/>
            <person name="Krepps M."/>
            <person name="McGregor P.A."/>
            <person name="Hong C."/>
            <person name="Park K.H."/>
            <person name="Akmal A."/>
            <person name="Feldman A."/>
            <person name="Lin J.S."/>
            <person name="Chang W.E."/>
            <person name="Higgs B.W."/>
            <person name="Demirev P."/>
            <person name="Lindquist J."/>
            <person name="Liem A."/>
            <person name="Fochler E."/>
            <person name="Read T.D."/>
            <person name="Tapia R."/>
            <person name="Johnson S."/>
            <person name="Bishop-Lilly K.A."/>
            <person name="Detter C."/>
            <person name="Han C."/>
            <person name="Sozhamannan S."/>
            <person name="Rosenzweig C.N."/>
            <person name="Skowronski E.W."/>
        </authorList>
    </citation>
    <scope>NUCLEOTIDE SEQUENCE [LARGE SCALE GENOMIC DNA]</scope>
    <source>
        <strain evidence="16 17">1942</strain>
    </source>
</reference>
<evidence type="ECO:0000256" key="12">
    <source>
        <dbReference type="ARBA" id="ARBA00023012"/>
    </source>
</evidence>
<dbReference type="EC" id="2.7.13.3" evidence="3"/>
<dbReference type="InterPro" id="IPR003594">
    <property type="entry name" value="HATPase_dom"/>
</dbReference>
<evidence type="ECO:0000256" key="11">
    <source>
        <dbReference type="ARBA" id="ARBA00022989"/>
    </source>
</evidence>
<dbReference type="Gene3D" id="3.30.565.10">
    <property type="entry name" value="Histidine kinase-like ATPase, C-terminal domain"/>
    <property type="match status" value="1"/>
</dbReference>
<comment type="catalytic activity">
    <reaction evidence="1">
        <text>ATP + protein L-histidine = ADP + protein N-phospho-L-histidine.</text>
        <dbReference type="EC" id="2.7.13.3"/>
    </reaction>
</comment>
<dbReference type="Proteomes" id="UP000006867">
    <property type="component" value="Chromosome"/>
</dbReference>
<dbReference type="InterPro" id="IPR004358">
    <property type="entry name" value="Sig_transdc_His_kin-like_C"/>
</dbReference>
<dbReference type="PANTHER" id="PTHR45453">
    <property type="entry name" value="PHOSPHATE REGULON SENSOR PROTEIN PHOR"/>
    <property type="match status" value="1"/>
</dbReference>
<gene>
    <name evidence="16" type="ordered locus">BATR1942_15255</name>
</gene>
<dbReference type="Pfam" id="PF02518">
    <property type="entry name" value="HATPase_c"/>
    <property type="match status" value="1"/>
</dbReference>
<dbReference type="Pfam" id="PF00512">
    <property type="entry name" value="HisKA"/>
    <property type="match status" value="1"/>
</dbReference>
<keyword evidence="8" id="KW-0547">Nucleotide-binding</keyword>
<evidence type="ECO:0000256" key="8">
    <source>
        <dbReference type="ARBA" id="ARBA00022741"/>
    </source>
</evidence>
<dbReference type="PANTHER" id="PTHR45453:SF2">
    <property type="entry name" value="HISTIDINE KINASE"/>
    <property type="match status" value="1"/>
</dbReference>
<proteinExistence type="predicted"/>
<evidence type="ECO:0000256" key="4">
    <source>
        <dbReference type="ARBA" id="ARBA00022475"/>
    </source>
</evidence>
<dbReference type="SMART" id="SM00388">
    <property type="entry name" value="HisKA"/>
    <property type="match status" value="1"/>
</dbReference>
<keyword evidence="5" id="KW-0597">Phosphoprotein</keyword>
<dbReference type="InterPro" id="IPR003661">
    <property type="entry name" value="HisK_dim/P_dom"/>
</dbReference>
<keyword evidence="7 14" id="KW-0812">Transmembrane</keyword>
<evidence type="ECO:0000256" key="2">
    <source>
        <dbReference type="ARBA" id="ARBA00004651"/>
    </source>
</evidence>
<keyword evidence="12" id="KW-0902">Two-component regulatory system</keyword>
<comment type="subcellular location">
    <subcellularLocation>
        <location evidence="2">Cell membrane</location>
        <topology evidence="2">Multi-pass membrane protein</topology>
    </subcellularLocation>
</comment>
<protein>
    <recommendedName>
        <fullName evidence="3">histidine kinase</fullName>
        <ecNumber evidence="3">2.7.13.3</ecNumber>
    </recommendedName>
</protein>
<evidence type="ECO:0000256" key="10">
    <source>
        <dbReference type="ARBA" id="ARBA00022840"/>
    </source>
</evidence>
<keyword evidence="4" id="KW-1003">Cell membrane</keyword>
<feature type="transmembrane region" description="Helical" evidence="14">
    <location>
        <begin position="12"/>
        <end position="31"/>
    </location>
</feature>
<dbReference type="GO" id="GO:0016301">
    <property type="term" value="F:kinase activity"/>
    <property type="evidence" value="ECO:0007669"/>
    <property type="project" value="UniProtKB-KW"/>
</dbReference>
<evidence type="ECO:0000259" key="15">
    <source>
        <dbReference type="PROSITE" id="PS50109"/>
    </source>
</evidence>
<keyword evidence="17" id="KW-1185">Reference proteome</keyword>